<dbReference type="PROSITE" id="PS00507">
    <property type="entry name" value="NI_HGENASE_L_1"/>
    <property type="match status" value="1"/>
</dbReference>
<feature type="binding site" evidence="6">
    <location>
        <position position="406"/>
    </location>
    <ligand>
        <name>Mg(2+)</name>
        <dbReference type="ChEBI" id="CHEBI:18420"/>
    </ligand>
</feature>
<keyword evidence="5 7" id="KW-0560">Oxidoreductase</keyword>
<dbReference type="RefSeq" id="WP_266014367.1">
    <property type="nucleotide sequence ID" value="NZ_JAPFQP010000004.1"/>
</dbReference>
<keyword evidence="6" id="KW-0460">Magnesium</keyword>
<comment type="similarity">
    <text evidence="2 7">Belongs to the [NiFe]/[NiFeSe] hydrogenase large subunit family.</text>
</comment>
<feature type="binding site" evidence="6">
    <location>
        <position position="453"/>
    </location>
    <ligand>
        <name>Ni(2+)</name>
        <dbReference type="ChEBI" id="CHEBI:49786"/>
    </ligand>
</feature>
<proteinExistence type="inferred from homology"/>
<evidence type="ECO:0000313" key="9">
    <source>
        <dbReference type="Proteomes" id="UP001207116"/>
    </source>
</evidence>
<dbReference type="SUPFAM" id="SSF56762">
    <property type="entry name" value="HydB/Nqo4-like"/>
    <property type="match status" value="1"/>
</dbReference>
<feature type="binding site" evidence="6">
    <location>
        <position position="65"/>
    </location>
    <ligand>
        <name>Fe cation</name>
        <dbReference type="ChEBI" id="CHEBI:24875"/>
    </ligand>
</feature>
<feature type="binding site" evidence="6">
    <location>
        <position position="43"/>
    </location>
    <ligand>
        <name>Mg(2+)</name>
        <dbReference type="ChEBI" id="CHEBI:18420"/>
    </ligand>
</feature>
<comment type="caution">
    <text evidence="8">The sequence shown here is derived from an EMBL/GenBank/DDBJ whole genome shotgun (WGS) entry which is preliminary data.</text>
</comment>
<keyword evidence="4 6" id="KW-0479">Metal-binding</keyword>
<dbReference type="EMBL" id="JAPFQP010000004">
    <property type="protein sequence ID" value="MCX2720358.1"/>
    <property type="molecule type" value="Genomic_DNA"/>
</dbReference>
<accession>A0AAE3MMW8</accession>
<reference evidence="8" key="1">
    <citation type="submission" date="2022-11" db="EMBL/GenBank/DDBJ databases">
        <title>The characterization of three novel Bacteroidetes species and genomic analysis of their roles in tidal elemental geochemical cycles.</title>
        <authorList>
            <person name="Ma K.-J."/>
        </authorList>
    </citation>
    <scope>NUCLEOTIDE SEQUENCE</scope>
    <source>
        <strain evidence="8">M415</strain>
    </source>
</reference>
<dbReference type="Proteomes" id="UP001207116">
    <property type="component" value="Unassembled WGS sequence"/>
</dbReference>
<feature type="binding site" evidence="6">
    <location>
        <position position="459"/>
    </location>
    <ligand>
        <name>Mg(2+)</name>
        <dbReference type="ChEBI" id="CHEBI:18420"/>
    </ligand>
</feature>
<feature type="binding site" evidence="6">
    <location>
        <position position="456"/>
    </location>
    <ligand>
        <name>Fe cation</name>
        <dbReference type="ChEBI" id="CHEBI:24875"/>
    </ligand>
</feature>
<comment type="cofactor">
    <cofactor evidence="6">
        <name>Fe cation</name>
        <dbReference type="ChEBI" id="CHEBI:24875"/>
    </cofactor>
</comment>
<dbReference type="InterPro" id="IPR001501">
    <property type="entry name" value="Ni-dep_hyd_lsu"/>
</dbReference>
<evidence type="ECO:0000256" key="4">
    <source>
        <dbReference type="ARBA" id="ARBA00022723"/>
    </source>
</evidence>
<evidence type="ECO:0000256" key="3">
    <source>
        <dbReference type="ARBA" id="ARBA00022596"/>
    </source>
</evidence>
<dbReference type="InterPro" id="IPR018194">
    <property type="entry name" value="Ni-dep_hyd_lsu_Ni_BS"/>
</dbReference>
<dbReference type="Pfam" id="PF00374">
    <property type="entry name" value="NiFeSe_Hases"/>
    <property type="match status" value="2"/>
</dbReference>
<comment type="cofactor">
    <cofactor evidence="1 6">
        <name>Ni(2+)</name>
        <dbReference type="ChEBI" id="CHEBI:49786"/>
    </cofactor>
</comment>
<evidence type="ECO:0000256" key="1">
    <source>
        <dbReference type="ARBA" id="ARBA00001967"/>
    </source>
</evidence>
<sequence>MSQKLVIDPVTRVEGHGKVTVHLDDHNKVKDAFFHVVEFRGFERFIQGHPYWEAPVLVQRLCGICPVSHHLAAAKAIDQIVGLDPADLSLPAQKIRKLLHLAQIFQSHALHFFYLASPDLLFGYDADPVKRNVVGVAMEYPALAKKGILMRKFGQEIIKMIAGKRIHGISATPGGVHKKITVKERSYFLEDNETPSIDTMINWSVEIVDFIKEYHGKNKAFLDTFAAYPSGHLGLVNKENGFLELYDGNLRATDFEGNVTLDDIRDVDYNKHFYEGVEKWSYLKFPYLKHLGREKGWNRVGPLARINICDGIETPLAERERQLFKAETNGQINNMTMHTHWARLIEILYCAEMMKSLLEDDNILSGDLHRKGERRNEGVGVIEAPRGTLIHHYEVDDKDRITRCNLIVSTTHNNEAMNQAVRWVASHEMSGKPRVTEAMMNQIEVAIRAYDPCLSCATHALGQMPLELTLYDACGNIVDERIRQ</sequence>
<keyword evidence="3 6" id="KW-0533">Nickel</keyword>
<dbReference type="GO" id="GO:0008901">
    <property type="term" value="F:ferredoxin hydrogenase activity"/>
    <property type="evidence" value="ECO:0007669"/>
    <property type="project" value="InterPro"/>
</dbReference>
<keyword evidence="9" id="KW-1185">Reference proteome</keyword>
<dbReference type="PANTHER" id="PTHR43600:SF2">
    <property type="entry name" value="F420-NON-REDUCING HYDROGENASE VHU SUBUNIT A"/>
    <property type="match status" value="1"/>
</dbReference>
<evidence type="ECO:0000256" key="2">
    <source>
        <dbReference type="ARBA" id="ARBA00009292"/>
    </source>
</evidence>
<organism evidence="8 9">
    <name type="scientific">Lentiprolixibacter aurantiacus</name>
    <dbReference type="NCBI Taxonomy" id="2993939"/>
    <lineage>
        <taxon>Bacteria</taxon>
        <taxon>Pseudomonadati</taxon>
        <taxon>Bacteroidota</taxon>
        <taxon>Flavobacteriia</taxon>
        <taxon>Flavobacteriales</taxon>
        <taxon>Flavobacteriaceae</taxon>
        <taxon>Lentiprolixibacter</taxon>
    </lineage>
</organism>
<evidence type="ECO:0000256" key="5">
    <source>
        <dbReference type="ARBA" id="ARBA00023002"/>
    </source>
</evidence>
<dbReference type="Gene3D" id="1.10.645.10">
    <property type="entry name" value="Cytochrome-c3 Hydrogenase, chain B"/>
    <property type="match status" value="1"/>
</dbReference>
<dbReference type="InterPro" id="IPR029014">
    <property type="entry name" value="NiFe-Hase_large"/>
</dbReference>
<evidence type="ECO:0000313" key="8">
    <source>
        <dbReference type="EMBL" id="MCX2720358.1"/>
    </source>
</evidence>
<dbReference type="AlphaFoldDB" id="A0AAE3MMW8"/>
<gene>
    <name evidence="8" type="ORF">OO016_12155</name>
</gene>
<keyword evidence="6" id="KW-0408">Iron</keyword>
<evidence type="ECO:0000256" key="7">
    <source>
        <dbReference type="RuleBase" id="RU003896"/>
    </source>
</evidence>
<dbReference type="PANTHER" id="PTHR43600">
    <property type="entry name" value="COENZYME F420 HYDROGENASE, SUBUNIT ALPHA"/>
    <property type="match status" value="1"/>
</dbReference>
<feature type="binding site" evidence="6">
    <location>
        <position position="65"/>
    </location>
    <ligand>
        <name>Ni(2+)</name>
        <dbReference type="ChEBI" id="CHEBI:49786"/>
    </ligand>
</feature>
<protein>
    <submittedName>
        <fullName evidence="8">Ni/Fe hydrogenase subunit alpha</fullName>
    </submittedName>
</protein>
<evidence type="ECO:0000256" key="6">
    <source>
        <dbReference type="PIRSR" id="PIRSR601501-1"/>
    </source>
</evidence>
<name>A0AAE3MMW8_9FLAO</name>
<dbReference type="GO" id="GO:0016151">
    <property type="term" value="F:nickel cation binding"/>
    <property type="evidence" value="ECO:0007669"/>
    <property type="project" value="InterPro"/>
</dbReference>
<feature type="binding site" evidence="6">
    <location>
        <position position="62"/>
    </location>
    <ligand>
        <name>Mg(2+)</name>
        <dbReference type="ChEBI" id="CHEBI:18420"/>
    </ligand>
</feature>
<dbReference type="PROSITE" id="PS00508">
    <property type="entry name" value="NI_HGENASE_L_2"/>
    <property type="match status" value="1"/>
</dbReference>